<protein>
    <submittedName>
        <fullName evidence="1">Glutathione peroxidase 2</fullName>
        <ecNumber evidence="1">1.11.1.9</ecNumber>
    </submittedName>
</protein>
<name>A0ACC1K2Y4_9FUNG</name>
<dbReference type="EMBL" id="JANBUK010002516">
    <property type="protein sequence ID" value="KAJ2772050.1"/>
    <property type="molecule type" value="Genomic_DNA"/>
</dbReference>
<accession>A0ACC1K2Y4</accession>
<comment type="caution">
    <text evidence="1">The sequence shown here is derived from an EMBL/GenBank/DDBJ whole genome shotgun (WGS) entry which is preliminary data.</text>
</comment>
<evidence type="ECO:0000313" key="2">
    <source>
        <dbReference type="Proteomes" id="UP001140066"/>
    </source>
</evidence>
<reference evidence="1" key="1">
    <citation type="submission" date="2022-07" db="EMBL/GenBank/DDBJ databases">
        <title>Phylogenomic reconstructions and comparative analyses of Kickxellomycotina fungi.</title>
        <authorList>
            <person name="Reynolds N.K."/>
            <person name="Stajich J.E."/>
            <person name="Barry K."/>
            <person name="Grigoriev I.V."/>
            <person name="Crous P."/>
            <person name="Smith M.E."/>
        </authorList>
    </citation>
    <scope>NUCLEOTIDE SEQUENCE</scope>
    <source>
        <strain evidence="1">BCRC 34191</strain>
    </source>
</reference>
<organism evidence="1 2">
    <name type="scientific">Coemansia linderi</name>
    <dbReference type="NCBI Taxonomy" id="2663919"/>
    <lineage>
        <taxon>Eukaryota</taxon>
        <taxon>Fungi</taxon>
        <taxon>Fungi incertae sedis</taxon>
        <taxon>Zoopagomycota</taxon>
        <taxon>Kickxellomycotina</taxon>
        <taxon>Kickxellomycetes</taxon>
        <taxon>Kickxellales</taxon>
        <taxon>Kickxellaceae</taxon>
        <taxon>Coemansia</taxon>
    </lineage>
</organism>
<sequence length="96" mass="10981">FAGQEPGTNTEIGESCKRNYGVTFPIMTKSEVNGKNENEVFKYLKTERPGLMGLKRIKWNFEKFLVDRNGNVVERWASISTPASMEETIKKHLAQK</sequence>
<dbReference type="Proteomes" id="UP001140066">
    <property type="component" value="Unassembled WGS sequence"/>
</dbReference>
<keyword evidence="1" id="KW-0560">Oxidoreductase</keyword>
<evidence type="ECO:0000313" key="1">
    <source>
        <dbReference type="EMBL" id="KAJ2772050.1"/>
    </source>
</evidence>
<feature type="non-terminal residue" evidence="1">
    <location>
        <position position="1"/>
    </location>
</feature>
<keyword evidence="1" id="KW-0575">Peroxidase</keyword>
<gene>
    <name evidence="1" type="primary">GPX2</name>
    <name evidence="1" type="ORF">GGI18_004928</name>
</gene>
<dbReference type="EC" id="1.11.1.9" evidence="1"/>
<keyword evidence="2" id="KW-1185">Reference proteome</keyword>
<proteinExistence type="predicted"/>